<dbReference type="Proteomes" id="UP000703661">
    <property type="component" value="Unassembled WGS sequence"/>
</dbReference>
<comment type="caution">
    <text evidence="2">The sequence shown here is derived from an EMBL/GenBank/DDBJ whole genome shotgun (WGS) entry which is preliminary data.</text>
</comment>
<feature type="compositionally biased region" description="Low complexity" evidence="1">
    <location>
        <begin position="345"/>
        <end position="371"/>
    </location>
</feature>
<feature type="region of interest" description="Disordered" evidence="1">
    <location>
        <begin position="197"/>
        <end position="224"/>
    </location>
</feature>
<name>A0A9P6N3W5_9FUNG</name>
<accession>A0A9P6N3W5</accession>
<evidence type="ECO:0000313" key="3">
    <source>
        <dbReference type="Proteomes" id="UP000703661"/>
    </source>
</evidence>
<proteinExistence type="predicted"/>
<feature type="compositionally biased region" description="Basic residues" evidence="1">
    <location>
        <begin position="406"/>
        <end position="422"/>
    </location>
</feature>
<sequence>MAFLIDILRSMQSEPCECDLVQGCFCSPDGTVEDHSGMAPCYVCGEWYAEQVYCRDEETMELYQVDGRGWHERGASLRHHVEEARVRRWLDEVVVPPTPQYAPLQRCNTTSSIVPPSPQRQQLKRSTSAPAIFLIPKEILDPSCRQPGFRIKSKDAPSTAPICNNANQEKDETSSSSSTFGSSFSFTSERFRTAIQQQSTLEKPSVPSMPSSTANNAFTKTSLRPSPLSRAYSVTNHSTAEQVIDSCPSSSVATAGADEPMNGVTMNQASGSLAGTEASPDHESPTFAPEPKESNSLMHQSPLPKEVSQFDFGCTSLERSSDLPLLEAEHSPKSNPFGPVSTQMSHHSSTLSDTPSPSPSSSHGTPGSTSGAAPLPVPRRRSSISAATLKRTLQKVITTASSMTSFRRHRHPNPRQPHHHLPNIHGSHGVSRLAV</sequence>
<feature type="region of interest" description="Disordered" evidence="1">
    <location>
        <begin position="146"/>
        <end position="182"/>
    </location>
</feature>
<reference evidence="2" key="1">
    <citation type="journal article" date="2020" name="Fungal Divers.">
        <title>Resolving the Mortierellaceae phylogeny through synthesis of multi-gene phylogenetics and phylogenomics.</title>
        <authorList>
            <person name="Vandepol N."/>
            <person name="Liber J."/>
            <person name="Desiro A."/>
            <person name="Na H."/>
            <person name="Kennedy M."/>
            <person name="Barry K."/>
            <person name="Grigoriev I.V."/>
            <person name="Miller A.N."/>
            <person name="O'Donnell K."/>
            <person name="Stajich J.E."/>
            <person name="Bonito G."/>
        </authorList>
    </citation>
    <scope>NUCLEOTIDE SEQUENCE</scope>
    <source>
        <strain evidence="2">NRRL 2769</strain>
    </source>
</reference>
<keyword evidence="3" id="KW-1185">Reference proteome</keyword>
<dbReference type="EMBL" id="JAAAID010000024">
    <property type="protein sequence ID" value="KAG0024253.1"/>
    <property type="molecule type" value="Genomic_DNA"/>
</dbReference>
<protein>
    <submittedName>
        <fullName evidence="2">Uncharacterized protein</fullName>
    </submittedName>
</protein>
<feature type="region of interest" description="Disordered" evidence="1">
    <location>
        <begin position="242"/>
        <end position="300"/>
    </location>
</feature>
<dbReference type="AlphaFoldDB" id="A0A9P6N3W5"/>
<feature type="compositionally biased region" description="Polar residues" evidence="1">
    <location>
        <begin position="264"/>
        <end position="273"/>
    </location>
</feature>
<feature type="region of interest" description="Disordered" evidence="1">
    <location>
        <begin position="328"/>
        <end position="381"/>
    </location>
</feature>
<feature type="region of interest" description="Disordered" evidence="1">
    <location>
        <begin position="402"/>
        <end position="435"/>
    </location>
</feature>
<evidence type="ECO:0000256" key="1">
    <source>
        <dbReference type="SAM" id="MobiDB-lite"/>
    </source>
</evidence>
<organism evidence="2 3">
    <name type="scientific">Entomortierella chlamydospora</name>
    <dbReference type="NCBI Taxonomy" id="101097"/>
    <lineage>
        <taxon>Eukaryota</taxon>
        <taxon>Fungi</taxon>
        <taxon>Fungi incertae sedis</taxon>
        <taxon>Mucoromycota</taxon>
        <taxon>Mortierellomycotina</taxon>
        <taxon>Mortierellomycetes</taxon>
        <taxon>Mortierellales</taxon>
        <taxon>Mortierellaceae</taxon>
        <taxon>Entomortierella</taxon>
    </lineage>
</organism>
<evidence type="ECO:0000313" key="2">
    <source>
        <dbReference type="EMBL" id="KAG0024253.1"/>
    </source>
</evidence>
<feature type="compositionally biased region" description="Polar residues" evidence="1">
    <location>
        <begin position="242"/>
        <end position="253"/>
    </location>
</feature>
<gene>
    <name evidence="2" type="ORF">BGZ80_004767</name>
</gene>